<organism evidence="2 3">
    <name type="scientific">Trifolium medium</name>
    <dbReference type="NCBI Taxonomy" id="97028"/>
    <lineage>
        <taxon>Eukaryota</taxon>
        <taxon>Viridiplantae</taxon>
        <taxon>Streptophyta</taxon>
        <taxon>Embryophyta</taxon>
        <taxon>Tracheophyta</taxon>
        <taxon>Spermatophyta</taxon>
        <taxon>Magnoliopsida</taxon>
        <taxon>eudicotyledons</taxon>
        <taxon>Gunneridae</taxon>
        <taxon>Pentapetalae</taxon>
        <taxon>rosids</taxon>
        <taxon>fabids</taxon>
        <taxon>Fabales</taxon>
        <taxon>Fabaceae</taxon>
        <taxon>Papilionoideae</taxon>
        <taxon>50 kb inversion clade</taxon>
        <taxon>NPAAA clade</taxon>
        <taxon>Hologalegina</taxon>
        <taxon>IRL clade</taxon>
        <taxon>Trifolieae</taxon>
        <taxon>Trifolium</taxon>
    </lineage>
</organism>
<keyword evidence="3" id="KW-1185">Reference proteome</keyword>
<evidence type="ECO:0000313" key="2">
    <source>
        <dbReference type="EMBL" id="MCI41521.1"/>
    </source>
</evidence>
<protein>
    <submittedName>
        <fullName evidence="2">Uncharacterized protein</fullName>
    </submittedName>
</protein>
<dbReference type="Proteomes" id="UP000265520">
    <property type="component" value="Unassembled WGS sequence"/>
</dbReference>
<name>A0A392RY14_9FABA</name>
<reference evidence="2 3" key="1">
    <citation type="journal article" date="2018" name="Front. Plant Sci.">
        <title>Red Clover (Trifolium pratense) and Zigzag Clover (T. medium) - A Picture of Genomic Similarities and Differences.</title>
        <authorList>
            <person name="Dluhosova J."/>
            <person name="Istvanek J."/>
            <person name="Nedelnik J."/>
            <person name="Repkova J."/>
        </authorList>
    </citation>
    <scope>NUCLEOTIDE SEQUENCE [LARGE SCALE GENOMIC DNA]</scope>
    <source>
        <strain evidence="3">cv. 10/8</strain>
        <tissue evidence="2">Leaf</tissue>
    </source>
</reference>
<dbReference type="EMBL" id="LXQA010293258">
    <property type="protein sequence ID" value="MCI41521.1"/>
    <property type="molecule type" value="Genomic_DNA"/>
</dbReference>
<feature type="non-terminal residue" evidence="2">
    <location>
        <position position="117"/>
    </location>
</feature>
<feature type="compositionally biased region" description="Polar residues" evidence="1">
    <location>
        <begin position="12"/>
        <end position="21"/>
    </location>
</feature>
<dbReference type="AlphaFoldDB" id="A0A392RY14"/>
<sequence length="117" mass="12468">CYRKHGFPPNYGRTSSANNASPDIVEDRDDVVEHSGSKGNDSYSFTKEQYTQLLSLLQPSTATNQGSSSSHVNIASGHVASGISNLVCSLHSSSLDQWIVDSGASDHICSSLKCFSS</sequence>
<evidence type="ECO:0000256" key="1">
    <source>
        <dbReference type="SAM" id="MobiDB-lite"/>
    </source>
</evidence>
<comment type="caution">
    <text evidence="2">The sequence shown here is derived from an EMBL/GenBank/DDBJ whole genome shotgun (WGS) entry which is preliminary data.</text>
</comment>
<feature type="region of interest" description="Disordered" evidence="1">
    <location>
        <begin position="1"/>
        <end position="44"/>
    </location>
</feature>
<evidence type="ECO:0000313" key="3">
    <source>
        <dbReference type="Proteomes" id="UP000265520"/>
    </source>
</evidence>
<accession>A0A392RY14</accession>
<feature type="non-terminal residue" evidence="2">
    <location>
        <position position="1"/>
    </location>
</feature>
<proteinExistence type="predicted"/>